<feature type="region of interest" description="Disordered" evidence="8">
    <location>
        <begin position="310"/>
        <end position="381"/>
    </location>
</feature>
<dbReference type="InterPro" id="IPR001478">
    <property type="entry name" value="PDZ"/>
</dbReference>
<dbReference type="CDD" id="cd06696">
    <property type="entry name" value="PDZ4_PTPN13-like"/>
    <property type="match status" value="1"/>
</dbReference>
<evidence type="ECO:0000259" key="10">
    <source>
        <dbReference type="PROSITE" id="PS50056"/>
    </source>
</evidence>
<dbReference type="Pfam" id="PF09380">
    <property type="entry name" value="FERM_C"/>
    <property type="match status" value="1"/>
</dbReference>
<dbReference type="InterPro" id="IPR036034">
    <property type="entry name" value="PDZ_sf"/>
</dbReference>
<comment type="subcellular location">
    <subcellularLocation>
        <location evidence="2">Cytoplasm</location>
        <location evidence="2">Cytoskeleton</location>
    </subcellularLocation>
    <subcellularLocation>
        <location evidence="1">Nucleus</location>
    </subcellularLocation>
</comment>
<evidence type="ECO:0000256" key="7">
    <source>
        <dbReference type="ARBA" id="ARBA00023242"/>
    </source>
</evidence>
<dbReference type="InterPro" id="IPR018980">
    <property type="entry name" value="FERM_PH-like_C"/>
</dbReference>
<dbReference type="CDD" id="cd17101">
    <property type="entry name" value="FERM_F1_PTPN13_like"/>
    <property type="match status" value="1"/>
</dbReference>
<comment type="similarity">
    <text evidence="3">Belongs to the protein-tyrosine phosphatase family. Non-receptor class subfamily.</text>
</comment>
<dbReference type="Proteomes" id="UP000694865">
    <property type="component" value="Unplaced"/>
</dbReference>
<feature type="domain" description="PDZ" evidence="12">
    <location>
        <begin position="1648"/>
        <end position="1729"/>
    </location>
</feature>
<dbReference type="Gene3D" id="2.30.42.10">
    <property type="match status" value="6"/>
</dbReference>
<keyword evidence="4" id="KW-0963">Cytoplasm</keyword>
<feature type="domain" description="PDZ" evidence="12">
    <location>
        <begin position="1989"/>
        <end position="2073"/>
    </location>
</feature>
<evidence type="ECO:0000259" key="11">
    <source>
        <dbReference type="PROSITE" id="PS50057"/>
    </source>
</evidence>
<feature type="region of interest" description="Disordered" evidence="8">
    <location>
        <begin position="1533"/>
        <end position="1601"/>
    </location>
</feature>
<accession>A0ABM0LXU0</accession>
<dbReference type="InterPro" id="IPR011019">
    <property type="entry name" value="KIND_dom"/>
</dbReference>
<feature type="compositionally biased region" description="Low complexity" evidence="8">
    <location>
        <begin position="1914"/>
        <end position="1925"/>
    </location>
</feature>
<feature type="region of interest" description="Disordered" evidence="8">
    <location>
        <begin position="2135"/>
        <end position="2199"/>
    </location>
</feature>
<dbReference type="SUPFAM" id="SSF50729">
    <property type="entry name" value="PH domain-like"/>
    <property type="match status" value="1"/>
</dbReference>
<dbReference type="InterPro" id="IPR003595">
    <property type="entry name" value="Tyr_Pase_cat"/>
</dbReference>
<feature type="region of interest" description="Disordered" evidence="8">
    <location>
        <begin position="94"/>
        <end position="207"/>
    </location>
</feature>
<name>A0ABM0LXU0_SACKO</name>
<evidence type="ECO:0000256" key="1">
    <source>
        <dbReference type="ARBA" id="ARBA00004123"/>
    </source>
</evidence>
<keyword evidence="5" id="KW-0677">Repeat</keyword>
<sequence>MYIYSLGMTLYWAADYKLKAGQRVKLSRNLDTLLLAMCEENVATRMALIHLLEASTLHAQQNLSGLPYSYYISRLSKIVMGSVDQISKLGLSTNSRDAQDSFHSNKGELRDLSSGMHSPPNKRHSRHLNSHSDIMQKKPRSLRNLHSASMAYDEIDARESRRRSRYKTYSLHSSSTLDTKESYNDRSKQRSRQPLLQNSRNYDKSGRSYHLSDMLMSTQSCDSLVSDSISERRARVADLQNKAESAYERLRERRQKLNMLKNEPKSSQYSSTPRGHAHSARNSRNEPNSISHHSPKENSTLLYFLDDPRNSRSHRQHLNRSHDLSSERPQDRSLERTRDRPVERLHELNLERPHHRSRDRSLERSRYTPERGYHSDDDVTFSDHLSDELNGSRFKSMTSLDTQTQGSYHPDMYPYYGSTPTLASRMDDVDHSHGANQPELRHYDSRRHRNRNPDRSRDMLGDVAYEKTPTRRKLKKFFGPEFVVMSSEPNITLDMPPSIMSKSSKVPHGRKRVTVVLLNGQRLDLTCDMATLGKELFDMVVNHMALLEHSYFGLAYINDGEYFFLEPDIKLYKVAPEGWRDDIKRSRNAIPVQTFTLFFRVKFYLENISSLRHQVTKHQYYLQLRKDILEERTRCDEEAALQLASLALQAEMGDHYEEVGQNYFLREHYLPRKMIEKIGVDNIRHQLPAMHQAHRGLNDIRSEQEFMLEARKLAEYGIHFHKVWDVKGEPGTSIWIGICTRGIIVYRISSGQRTAVHKFAWHLTRKIAFKRKRFIIEPREGTGDKFVKYTNDYRKGRYMMKFCSAQHKFHMTMRSKASISQIFHQEYPTEDPYNNDHHTGHQRFYDPYNGEYSDYENNQDGYHSDGNHSNQYHLDDSFNGGYSGRGSYGFNRDEMRIAIPSTSTSASASPGRHYDSVPQTPRDPSRRSAPTLSLIPHERNRGPRDPHEPPSMHSSSQSLPVYVMESSLRSTTLQDTYLTNPNETISETLRDRLNALPSPENPERDISIIKIKRDPEVGLGFTIVGGQNPRSLDLGIFVKSIVPGGPAHKAGMLKAGDRLISVNGHSLEGITHQAAIERLTQAGDVVEIIASQQRSSKSRALPPPKVQLSGEESETVTDHTDGLSGDLQVESQVSKKKKTPPAKPKRKVSSIGPGLNGYSASDDSTPRENGQITNHNEDVVTMETKMSGDEEMALDENQQNIRATIDALESVPDIPIEDRDADFEDEEELLSSGDPYKPGDVFEMRLSRIDGSLGLSVTGGVNTSVKHGGIYVKCVFENGAAELDGRIKVGDRVLEVNEVQLVGVTHKQAVETLRQAPHTTSLVIERGVPPSSTNVLPPTPSETPTTEMLLNDSTATVSDNMKGIDDLLNEMNETNISDAPFTDEENDEHDNVATPTPSSPVPSMNSQIINLEKNSLHSESHSLFIEEEITGILQDVPSYAFINKENVYQVKLTKGSGGFGFSIQGGHDNQEDPLKGLIKINTLFPNQPAIQSGLIKEGDVILKVNQQPVYKLSHAETVNILRNTPPDVVMLMCRPMSGSTPVPQENSDSESNPMTPVASPLTVQAESHIPPSSSLLSTQRSYESASPVSMTSTLKKVSSAERTASLEKSLSADERSLTSNISIETSQASSISTSSPSKSSSLPGEVIEVTLTKPDRGGLGFTVAGGVDSGGCYIKGIVQDPAKSDGRLRKGDKLIKVNGRDMTYMSHFEAVSYLRTTPQDVNIVVLRLLEPPSIPLDQVPILSIKHDKTEQLGLTLNTKNNGIFISDIDSGSPVLNTGDIKVGDEIYAVNGSIVKGMSLDDVTRLLSEKDGITNIQFLRGGIPVQVQSPESSIPTSPGSNVTSPVISPEPRQQTPYSKDVLSSPEYQYKSGADSEIDIGELSSSSESEGEVDTKVESAEEQPSKPAANERVKAMISSMNSSNKSIIRTKQYGRNRTLSRQISTESEDEVVARQPKRELHHQKESIVEIHRTQENRELRSPSPAEGGVTKLELEKPANGGLGFSLIGGEKGGKTGVFIKTLNPDGVAGIDGRLMVGDRLLQVNGESLVGMTHNKAVAILRKCKGIVKLAISRTPLSRPSSRIGQPLGDQTNQQSGSASGSGADNEQRQAEIMAALMASREYTIIWHSVHQLSLRDSGRVRSHSSGHVTDSDNNDDLPGNSSSHKKPKTKQKRGAESGGESSPWMSDIDLPLDDSNPSSPKANASSMLVIVSCCQLRLVKAVDDCETAKLPVNKDKNRYRNVLPYDATRVTLIDGRTSDYINASFIRWSVGNSPYHYIACQGPLPHTTGDFWQMIWEQKVEVIAMVTMDMENGKVKCHRYWPDSVDTPMILQGRYEIQMTSLQTLENFDIRRISMSDMKTGKEWRLTHLNYTTWPDHGVPVSGLPLVRYMRYMRKIHHSGPIVVHCSAGIGRTGTVITIDLILAMIERDLDFSIYEIVQGLRQQRQGMIQTKDQYIFCYKTILEVLQSL</sequence>
<evidence type="ECO:0000259" key="13">
    <source>
        <dbReference type="PROSITE" id="PS51377"/>
    </source>
</evidence>
<dbReference type="CDD" id="cd06695">
    <property type="entry name" value="PDZ3_PTPN13_FRMPD2-like"/>
    <property type="match status" value="1"/>
</dbReference>
<feature type="region of interest" description="Disordered" evidence="8">
    <location>
        <begin position="901"/>
        <end position="958"/>
    </location>
</feature>
<dbReference type="Pfam" id="PF00595">
    <property type="entry name" value="PDZ"/>
    <property type="match status" value="6"/>
</dbReference>
<organism evidence="14 15">
    <name type="scientific">Saccoglossus kowalevskii</name>
    <name type="common">Acorn worm</name>
    <dbReference type="NCBI Taxonomy" id="10224"/>
    <lineage>
        <taxon>Eukaryota</taxon>
        <taxon>Metazoa</taxon>
        <taxon>Hemichordata</taxon>
        <taxon>Enteropneusta</taxon>
        <taxon>Harrimaniidae</taxon>
        <taxon>Saccoglossus</taxon>
    </lineage>
</organism>
<dbReference type="PROSITE" id="PS50057">
    <property type="entry name" value="FERM_3"/>
    <property type="match status" value="1"/>
</dbReference>
<feature type="compositionally biased region" description="Basic and acidic residues" evidence="8">
    <location>
        <begin position="359"/>
        <end position="377"/>
    </location>
</feature>
<evidence type="ECO:0000259" key="12">
    <source>
        <dbReference type="PROSITE" id="PS50106"/>
    </source>
</evidence>
<dbReference type="InterPro" id="IPR000242">
    <property type="entry name" value="PTP_cat"/>
</dbReference>
<dbReference type="InterPro" id="IPR029071">
    <property type="entry name" value="Ubiquitin-like_domsf"/>
</dbReference>
<feature type="region of interest" description="Disordered" evidence="8">
    <location>
        <begin position="1826"/>
        <end position="1863"/>
    </location>
</feature>
<feature type="region of interest" description="Disordered" evidence="8">
    <location>
        <begin position="1378"/>
        <end position="1403"/>
    </location>
</feature>
<feature type="compositionally biased region" description="Basic and acidic residues" evidence="8">
    <location>
        <begin position="178"/>
        <end position="188"/>
    </location>
</feature>
<feature type="region of interest" description="Disordered" evidence="8">
    <location>
        <begin position="1624"/>
        <end position="1643"/>
    </location>
</feature>
<feature type="region of interest" description="Disordered" evidence="8">
    <location>
        <begin position="1881"/>
        <end position="1959"/>
    </location>
</feature>
<keyword evidence="14" id="KW-1185">Reference proteome</keyword>
<protein>
    <submittedName>
        <fullName evidence="15">Tyrosine-protein phosphatase non-receptor type 13-like</fullName>
    </submittedName>
</protein>
<feature type="region of interest" description="Disordered" evidence="8">
    <location>
        <begin position="1325"/>
        <end position="1344"/>
    </location>
</feature>
<feature type="compositionally biased region" description="Low complexity" evidence="8">
    <location>
        <begin position="1392"/>
        <end position="1403"/>
    </location>
</feature>
<feature type="region of interest" description="Disordered" evidence="8">
    <location>
        <begin position="1091"/>
        <end position="1172"/>
    </location>
</feature>
<dbReference type="CDD" id="cd06694">
    <property type="entry name" value="PDZ1_PTPN13_FRMPD2-like"/>
    <property type="match status" value="1"/>
</dbReference>
<feature type="compositionally biased region" description="Polar residues" evidence="8">
    <location>
        <begin position="282"/>
        <end position="298"/>
    </location>
</feature>
<dbReference type="InterPro" id="IPR000299">
    <property type="entry name" value="FERM_domain"/>
</dbReference>
<feature type="region of interest" description="Disordered" evidence="8">
    <location>
        <begin position="255"/>
        <end position="298"/>
    </location>
</feature>
<dbReference type="InterPro" id="IPR000387">
    <property type="entry name" value="Tyr_Pase_dom"/>
</dbReference>
<feature type="compositionally biased region" description="Basic residues" evidence="8">
    <location>
        <begin position="1134"/>
        <end position="1148"/>
    </location>
</feature>
<feature type="compositionally biased region" description="Low complexity" evidence="8">
    <location>
        <begin position="901"/>
        <end position="910"/>
    </location>
</feature>
<keyword evidence="6" id="KW-0206">Cytoskeleton</keyword>
<dbReference type="InterPro" id="IPR029021">
    <property type="entry name" value="Prot-tyrosine_phosphatase-like"/>
</dbReference>
<dbReference type="InterPro" id="IPR011993">
    <property type="entry name" value="PH-like_dom_sf"/>
</dbReference>
<evidence type="ECO:0000256" key="6">
    <source>
        <dbReference type="ARBA" id="ARBA00023212"/>
    </source>
</evidence>
<feature type="compositionally biased region" description="Polar residues" evidence="8">
    <location>
        <begin position="1826"/>
        <end position="1856"/>
    </location>
</feature>
<dbReference type="InterPro" id="IPR019748">
    <property type="entry name" value="FERM_central"/>
</dbReference>
<dbReference type="SMART" id="SM00228">
    <property type="entry name" value="PDZ"/>
    <property type="match status" value="6"/>
</dbReference>
<feature type="compositionally biased region" description="Polar residues" evidence="8">
    <location>
        <begin position="2073"/>
        <end position="2092"/>
    </location>
</feature>
<gene>
    <name evidence="15" type="primary">LOC100374560</name>
</gene>
<dbReference type="PRINTS" id="PR00935">
    <property type="entry name" value="BAND41"/>
</dbReference>
<feature type="region of interest" description="Disordered" evidence="8">
    <location>
        <begin position="424"/>
        <end position="459"/>
    </location>
</feature>
<dbReference type="SUPFAM" id="SSF54236">
    <property type="entry name" value="Ubiquitin-like"/>
    <property type="match status" value="1"/>
</dbReference>
<dbReference type="SUPFAM" id="SSF50156">
    <property type="entry name" value="PDZ domain-like"/>
    <property type="match status" value="6"/>
</dbReference>
<dbReference type="Gene3D" id="3.10.20.90">
    <property type="entry name" value="Phosphatidylinositol 3-kinase Catalytic Subunit, Chain A, domain 1"/>
    <property type="match status" value="1"/>
</dbReference>
<feature type="domain" description="PDZ" evidence="12">
    <location>
        <begin position="1449"/>
        <end position="1536"/>
    </location>
</feature>
<feature type="domain" description="Tyrosine-protein phosphatase" evidence="9">
    <location>
        <begin position="2222"/>
        <end position="2463"/>
    </location>
</feature>
<evidence type="ECO:0000313" key="14">
    <source>
        <dbReference type="Proteomes" id="UP000694865"/>
    </source>
</evidence>
<dbReference type="PRINTS" id="PR00700">
    <property type="entry name" value="PRTYPHPHTASE"/>
</dbReference>
<feature type="compositionally biased region" description="Basic and acidic residues" evidence="8">
    <location>
        <begin position="97"/>
        <end position="111"/>
    </location>
</feature>
<dbReference type="CDD" id="cd14473">
    <property type="entry name" value="FERM_B-lobe"/>
    <property type="match status" value="1"/>
</dbReference>
<feature type="compositionally biased region" description="Polar residues" evidence="8">
    <location>
        <begin position="1931"/>
        <end position="1943"/>
    </location>
</feature>
<dbReference type="Gene3D" id="3.90.190.10">
    <property type="entry name" value="Protein tyrosine phosphatase superfamily"/>
    <property type="match status" value="1"/>
</dbReference>
<dbReference type="PANTHER" id="PTHR46900:SF2">
    <property type="entry name" value="TYROSINE-PROTEIN PHOSPHATASE NON-RECEPTOR TYPE 13"/>
    <property type="match status" value="1"/>
</dbReference>
<dbReference type="SMART" id="SM01196">
    <property type="entry name" value="FERM_C"/>
    <property type="match status" value="1"/>
</dbReference>
<keyword evidence="7" id="KW-0539">Nucleus</keyword>
<feature type="domain" description="PDZ" evidence="12">
    <location>
        <begin position="1741"/>
        <end position="1821"/>
    </location>
</feature>
<dbReference type="PANTHER" id="PTHR46900">
    <property type="entry name" value="TYROSINE-PROTEIN PHOSPHATASE NON-RECEPTOR TYPE 13"/>
    <property type="match status" value="1"/>
</dbReference>
<evidence type="ECO:0000259" key="9">
    <source>
        <dbReference type="PROSITE" id="PS50055"/>
    </source>
</evidence>
<evidence type="ECO:0000256" key="5">
    <source>
        <dbReference type="ARBA" id="ARBA00022737"/>
    </source>
</evidence>
<feature type="domain" description="Tyrosine specific protein phosphatases" evidence="10">
    <location>
        <begin position="2385"/>
        <end position="2454"/>
    </location>
</feature>
<feature type="region of interest" description="Disordered" evidence="8">
    <location>
        <begin position="2073"/>
        <end position="2104"/>
    </location>
</feature>
<dbReference type="SUPFAM" id="SSF52799">
    <property type="entry name" value="(Phosphotyrosine protein) phosphatases II"/>
    <property type="match status" value="1"/>
</dbReference>
<dbReference type="Pfam" id="PF00102">
    <property type="entry name" value="Y_phosphatase"/>
    <property type="match status" value="1"/>
</dbReference>
<feature type="compositionally biased region" description="Basic and acidic residues" evidence="8">
    <location>
        <begin position="320"/>
        <end position="352"/>
    </location>
</feature>
<feature type="region of interest" description="Disordered" evidence="8">
    <location>
        <begin position="829"/>
        <end position="878"/>
    </location>
</feature>
<feature type="compositionally biased region" description="Polar residues" evidence="8">
    <location>
        <begin position="1561"/>
        <end position="1601"/>
    </location>
</feature>
<dbReference type="RefSeq" id="XP_006812581.1">
    <property type="nucleotide sequence ID" value="XM_006812518.1"/>
</dbReference>
<dbReference type="InterPro" id="IPR035963">
    <property type="entry name" value="FERM_2"/>
</dbReference>
<dbReference type="InterPro" id="IPR019749">
    <property type="entry name" value="Band_41_domain"/>
</dbReference>
<dbReference type="Gene3D" id="1.20.80.10">
    <property type="match status" value="1"/>
</dbReference>
<dbReference type="GeneID" id="100374560"/>
<dbReference type="SUPFAM" id="SSF47031">
    <property type="entry name" value="Second domain of FERM"/>
    <property type="match status" value="1"/>
</dbReference>
<dbReference type="InterPro" id="IPR018979">
    <property type="entry name" value="FERM_N"/>
</dbReference>
<dbReference type="PROSITE" id="PS00383">
    <property type="entry name" value="TYR_PHOSPHATASE_1"/>
    <property type="match status" value="1"/>
</dbReference>
<dbReference type="Gene3D" id="1.10.510.10">
    <property type="entry name" value="Transferase(Phosphotransferase) domain 1"/>
    <property type="match status" value="1"/>
</dbReference>
<evidence type="ECO:0000256" key="2">
    <source>
        <dbReference type="ARBA" id="ARBA00004245"/>
    </source>
</evidence>
<feature type="domain" description="PDZ" evidence="12">
    <location>
        <begin position="1008"/>
        <end position="1094"/>
    </location>
</feature>
<feature type="domain" description="PDZ" evidence="12">
    <location>
        <begin position="1243"/>
        <end position="1328"/>
    </location>
</feature>
<feature type="compositionally biased region" description="Basic residues" evidence="8">
    <location>
        <begin position="120"/>
        <end position="129"/>
    </location>
</feature>
<feature type="domain" description="KIND" evidence="13">
    <location>
        <begin position="1"/>
        <end position="93"/>
    </location>
</feature>
<dbReference type="CDD" id="cd13187">
    <property type="entry name" value="FERM_C_PTPH13"/>
    <property type="match status" value="1"/>
</dbReference>
<dbReference type="PROSITE" id="PS50106">
    <property type="entry name" value="PDZ"/>
    <property type="match status" value="6"/>
</dbReference>
<evidence type="ECO:0000256" key="4">
    <source>
        <dbReference type="ARBA" id="ARBA00022490"/>
    </source>
</evidence>
<feature type="domain" description="FERM" evidence="11">
    <location>
        <begin position="511"/>
        <end position="814"/>
    </location>
</feature>
<reference evidence="15" key="1">
    <citation type="submission" date="2025-08" db="UniProtKB">
        <authorList>
            <consortium name="RefSeq"/>
        </authorList>
    </citation>
    <scope>IDENTIFICATION</scope>
    <source>
        <tissue evidence="15">Testes</tissue>
    </source>
</reference>
<feature type="compositionally biased region" description="Polar residues" evidence="8">
    <location>
        <begin position="1158"/>
        <end position="1172"/>
    </location>
</feature>
<dbReference type="InterPro" id="IPR052074">
    <property type="entry name" value="NonRcpt_TyrProt_Phosphatase"/>
</dbReference>
<dbReference type="Pfam" id="PF09379">
    <property type="entry name" value="FERM_N"/>
    <property type="match status" value="1"/>
</dbReference>
<dbReference type="CDD" id="cd14538">
    <property type="entry name" value="PTPc-N20_13"/>
    <property type="match status" value="1"/>
</dbReference>
<feature type="compositionally biased region" description="Polar residues" evidence="8">
    <location>
        <begin position="855"/>
        <end position="872"/>
    </location>
</feature>
<feature type="compositionally biased region" description="Basic and acidic residues" evidence="8">
    <location>
        <begin position="936"/>
        <end position="950"/>
    </location>
</feature>
<evidence type="ECO:0000256" key="8">
    <source>
        <dbReference type="SAM" id="MobiDB-lite"/>
    </source>
</evidence>
<evidence type="ECO:0000256" key="3">
    <source>
        <dbReference type="ARBA" id="ARBA00009649"/>
    </source>
</evidence>
<dbReference type="CDD" id="cd23060">
    <property type="entry name" value="PDZ5_DrPTPN13-like"/>
    <property type="match status" value="1"/>
</dbReference>
<dbReference type="InterPro" id="IPR014352">
    <property type="entry name" value="FERM/acyl-CoA-bd_prot_sf"/>
</dbReference>
<dbReference type="Gene3D" id="2.30.29.30">
    <property type="entry name" value="Pleckstrin-homology domain (PH domain)/Phosphotyrosine-binding domain (PTB)"/>
    <property type="match status" value="1"/>
</dbReference>
<dbReference type="PROSITE" id="PS50056">
    <property type="entry name" value="TYR_PHOSPHATASE_2"/>
    <property type="match status" value="1"/>
</dbReference>
<dbReference type="SMART" id="SM00194">
    <property type="entry name" value="PTPc"/>
    <property type="match status" value="1"/>
</dbReference>
<feature type="compositionally biased region" description="Polar residues" evidence="8">
    <location>
        <begin position="1537"/>
        <end position="1554"/>
    </location>
</feature>
<dbReference type="PROSITE" id="PS50055">
    <property type="entry name" value="TYR_PHOSPHATASE_PTP"/>
    <property type="match status" value="1"/>
</dbReference>
<dbReference type="Pfam" id="PF00373">
    <property type="entry name" value="FERM_M"/>
    <property type="match status" value="1"/>
</dbReference>
<evidence type="ECO:0000313" key="15">
    <source>
        <dbReference type="RefSeq" id="XP_006812581.1"/>
    </source>
</evidence>
<dbReference type="SMART" id="SM00295">
    <property type="entry name" value="B41"/>
    <property type="match status" value="1"/>
</dbReference>
<feature type="compositionally biased region" description="Low complexity" evidence="8">
    <location>
        <begin position="1624"/>
        <end position="1641"/>
    </location>
</feature>
<proteinExistence type="inferred from homology"/>
<dbReference type="SMART" id="SM00404">
    <property type="entry name" value="PTPc_motif"/>
    <property type="match status" value="1"/>
</dbReference>
<feature type="compositionally biased region" description="Basic and acidic residues" evidence="8">
    <location>
        <begin position="425"/>
        <end position="443"/>
    </location>
</feature>
<dbReference type="CDD" id="cd06792">
    <property type="entry name" value="PDZ2-PTPN13_FRMPD2-like"/>
    <property type="match status" value="1"/>
</dbReference>
<dbReference type="InterPro" id="IPR016130">
    <property type="entry name" value="Tyr_Pase_AS"/>
</dbReference>
<feature type="compositionally biased region" description="Basic residues" evidence="8">
    <location>
        <begin position="2161"/>
        <end position="2170"/>
    </location>
</feature>
<dbReference type="PROSITE" id="PS51377">
    <property type="entry name" value="KIND"/>
    <property type="match status" value="1"/>
</dbReference>